<dbReference type="InterPro" id="IPR012337">
    <property type="entry name" value="RNaseH-like_sf"/>
</dbReference>
<dbReference type="Proteomes" id="UP000594118">
    <property type="component" value="Chromosome"/>
</dbReference>
<evidence type="ECO:0000313" key="3">
    <source>
        <dbReference type="Proteomes" id="UP000594118"/>
    </source>
</evidence>
<proteinExistence type="predicted"/>
<feature type="domain" description="Integrase catalytic" evidence="1">
    <location>
        <begin position="22"/>
        <end position="78"/>
    </location>
</feature>
<organism evidence="2 3">
    <name type="scientific">Pseudooceanicola spongiae</name>
    <dbReference type="NCBI Taxonomy" id="2613965"/>
    <lineage>
        <taxon>Bacteria</taxon>
        <taxon>Pseudomonadati</taxon>
        <taxon>Pseudomonadota</taxon>
        <taxon>Alphaproteobacteria</taxon>
        <taxon>Rhodobacterales</taxon>
        <taxon>Paracoccaceae</taxon>
        <taxon>Pseudooceanicola</taxon>
    </lineage>
</organism>
<dbReference type="EMBL" id="CP045201">
    <property type="protein sequence ID" value="QOL79683.1"/>
    <property type="molecule type" value="Genomic_DNA"/>
</dbReference>
<evidence type="ECO:0000259" key="1">
    <source>
        <dbReference type="Pfam" id="PF00665"/>
    </source>
</evidence>
<dbReference type="Pfam" id="PF00665">
    <property type="entry name" value="rve"/>
    <property type="match status" value="1"/>
</dbReference>
<dbReference type="KEGG" id="pshq:F3W81_01920"/>
<accession>A0A7L9WIF6</accession>
<sequence>MLRMSPPGSGCSYTPYLPIRRDCLYLVAIMDWYTGKVLTWRISNTMEANFCVEALTGDIREFGPRKIINTDQGSRFTSFA</sequence>
<dbReference type="AlphaFoldDB" id="A0A7L9WIF6"/>
<evidence type="ECO:0000313" key="2">
    <source>
        <dbReference type="EMBL" id="QOL79683.1"/>
    </source>
</evidence>
<dbReference type="Gene3D" id="3.30.420.10">
    <property type="entry name" value="Ribonuclease H-like superfamily/Ribonuclease H"/>
    <property type="match status" value="1"/>
</dbReference>
<dbReference type="GO" id="GO:0015074">
    <property type="term" value="P:DNA integration"/>
    <property type="evidence" value="ECO:0007669"/>
    <property type="project" value="InterPro"/>
</dbReference>
<dbReference type="InterPro" id="IPR001584">
    <property type="entry name" value="Integrase_cat-core"/>
</dbReference>
<dbReference type="InterPro" id="IPR036397">
    <property type="entry name" value="RNaseH_sf"/>
</dbReference>
<protein>
    <submittedName>
        <fullName evidence="2">DDE-type integrase/transposase/recombinase</fullName>
    </submittedName>
</protein>
<gene>
    <name evidence="2" type="ORF">F3W81_01920</name>
</gene>
<name>A0A7L9WIF6_9RHOB</name>
<keyword evidence="3" id="KW-1185">Reference proteome</keyword>
<dbReference type="SUPFAM" id="SSF53098">
    <property type="entry name" value="Ribonuclease H-like"/>
    <property type="match status" value="1"/>
</dbReference>
<reference evidence="2 3" key="1">
    <citation type="submission" date="2019-10" db="EMBL/GenBank/DDBJ databases">
        <title>Pseudopuniceibacterium sp. HQ09 islated from Antarctica.</title>
        <authorList>
            <person name="Liao L."/>
            <person name="Su S."/>
            <person name="Chen B."/>
            <person name="Yu Y."/>
        </authorList>
    </citation>
    <scope>NUCLEOTIDE SEQUENCE [LARGE SCALE GENOMIC DNA]</scope>
    <source>
        <strain evidence="2 3">HQ09</strain>
    </source>
</reference>
<dbReference type="GO" id="GO:0003676">
    <property type="term" value="F:nucleic acid binding"/>
    <property type="evidence" value="ECO:0007669"/>
    <property type="project" value="InterPro"/>
</dbReference>